<organism evidence="1 2">
    <name type="scientific">Elysia marginata</name>
    <dbReference type="NCBI Taxonomy" id="1093978"/>
    <lineage>
        <taxon>Eukaryota</taxon>
        <taxon>Metazoa</taxon>
        <taxon>Spiralia</taxon>
        <taxon>Lophotrochozoa</taxon>
        <taxon>Mollusca</taxon>
        <taxon>Gastropoda</taxon>
        <taxon>Heterobranchia</taxon>
        <taxon>Euthyneura</taxon>
        <taxon>Panpulmonata</taxon>
        <taxon>Sacoglossa</taxon>
        <taxon>Placobranchoidea</taxon>
        <taxon>Plakobranchidae</taxon>
        <taxon>Elysia</taxon>
    </lineage>
</organism>
<reference evidence="1 2" key="1">
    <citation type="journal article" date="2021" name="Elife">
        <title>Chloroplast acquisition without the gene transfer in kleptoplastic sea slugs, Plakobranchus ocellatus.</title>
        <authorList>
            <person name="Maeda T."/>
            <person name="Takahashi S."/>
            <person name="Yoshida T."/>
            <person name="Shimamura S."/>
            <person name="Takaki Y."/>
            <person name="Nagai Y."/>
            <person name="Toyoda A."/>
            <person name="Suzuki Y."/>
            <person name="Arimoto A."/>
            <person name="Ishii H."/>
            <person name="Satoh N."/>
            <person name="Nishiyama T."/>
            <person name="Hasebe M."/>
            <person name="Maruyama T."/>
            <person name="Minagawa J."/>
            <person name="Obokata J."/>
            <person name="Shigenobu S."/>
        </authorList>
    </citation>
    <scope>NUCLEOTIDE SEQUENCE [LARGE SCALE GENOMIC DNA]</scope>
</reference>
<name>A0AAV4K0L6_9GAST</name>
<dbReference type="PANTHER" id="PTHR47027:SF8">
    <property type="entry name" value="RIBONUCLEASE H"/>
    <property type="match status" value="1"/>
</dbReference>
<keyword evidence="1" id="KW-0255">Endonuclease</keyword>
<dbReference type="Proteomes" id="UP000762676">
    <property type="component" value="Unassembled WGS sequence"/>
</dbReference>
<dbReference type="PANTHER" id="PTHR47027">
    <property type="entry name" value="REVERSE TRANSCRIPTASE DOMAIN-CONTAINING PROTEIN"/>
    <property type="match status" value="1"/>
</dbReference>
<keyword evidence="2" id="KW-1185">Reference proteome</keyword>
<keyword evidence="1" id="KW-0540">Nuclease</keyword>
<evidence type="ECO:0000313" key="1">
    <source>
        <dbReference type="EMBL" id="GFS26376.1"/>
    </source>
</evidence>
<accession>A0AAV4K0L6</accession>
<protein>
    <submittedName>
        <fullName evidence="1">Endonuclease-reverse transcriptase</fullName>
    </submittedName>
</protein>
<evidence type="ECO:0000313" key="2">
    <source>
        <dbReference type="Proteomes" id="UP000762676"/>
    </source>
</evidence>
<dbReference type="AlphaFoldDB" id="A0AAV4K0L6"/>
<comment type="caution">
    <text evidence="1">The sequence shown here is derived from an EMBL/GenBank/DDBJ whole genome shotgun (WGS) entry which is preliminary data.</text>
</comment>
<sequence>MGIKALHHLCCQIWKQQEWPEDWKLQEFVMLYKNGNSKECGNYRTIALISHAKQIMRQADIHVNDMGINIGGRDITNLRYADDTALLSLSDNLTSMKRILHRVNNADSNYSSIRLNALQLNARYG</sequence>
<dbReference type="EMBL" id="BMAT01003471">
    <property type="protein sequence ID" value="GFS26376.1"/>
    <property type="molecule type" value="Genomic_DNA"/>
</dbReference>
<gene>
    <name evidence="1" type="ORF">ElyMa_001716200</name>
</gene>
<dbReference type="GO" id="GO:0004519">
    <property type="term" value="F:endonuclease activity"/>
    <property type="evidence" value="ECO:0007669"/>
    <property type="project" value="UniProtKB-KW"/>
</dbReference>
<proteinExistence type="predicted"/>
<keyword evidence="1" id="KW-0378">Hydrolase</keyword>